<proteinExistence type="predicted"/>
<keyword evidence="4 6" id="KW-1133">Transmembrane helix</keyword>
<evidence type="ECO:0000256" key="3">
    <source>
        <dbReference type="ARBA" id="ARBA00022692"/>
    </source>
</evidence>
<evidence type="ECO:0000313" key="7">
    <source>
        <dbReference type="EMBL" id="GGZ21965.1"/>
    </source>
</evidence>
<reference evidence="7" key="1">
    <citation type="journal article" date="2014" name="Int. J. Syst. Evol. Microbiol.">
        <title>Complete genome sequence of Corynebacterium casei LMG S-19264T (=DSM 44701T), isolated from a smear-ripened cheese.</title>
        <authorList>
            <consortium name="US DOE Joint Genome Institute (JGI-PGF)"/>
            <person name="Walter F."/>
            <person name="Albersmeier A."/>
            <person name="Kalinowski J."/>
            <person name="Ruckert C."/>
        </authorList>
    </citation>
    <scope>NUCLEOTIDE SEQUENCE</scope>
    <source>
        <strain evidence="7">KCTC 12368</strain>
    </source>
</reference>
<gene>
    <name evidence="7" type="ORF">GCM10007049_13420</name>
</gene>
<keyword evidence="3 6" id="KW-0812">Transmembrane</keyword>
<comment type="caution">
    <text evidence="7">The sequence shown here is derived from an EMBL/GenBank/DDBJ whole genome shotgun (WGS) entry which is preliminary data.</text>
</comment>
<organism evidence="7 8">
    <name type="scientific">Echinicola pacifica</name>
    <dbReference type="NCBI Taxonomy" id="346377"/>
    <lineage>
        <taxon>Bacteria</taxon>
        <taxon>Pseudomonadati</taxon>
        <taxon>Bacteroidota</taxon>
        <taxon>Cytophagia</taxon>
        <taxon>Cytophagales</taxon>
        <taxon>Cyclobacteriaceae</taxon>
        <taxon>Echinicola</taxon>
    </lineage>
</organism>
<feature type="transmembrane region" description="Helical" evidence="6">
    <location>
        <begin position="259"/>
        <end position="280"/>
    </location>
</feature>
<dbReference type="InterPro" id="IPR022791">
    <property type="entry name" value="L-PG_synthase/AglD"/>
</dbReference>
<evidence type="ECO:0000256" key="4">
    <source>
        <dbReference type="ARBA" id="ARBA00022989"/>
    </source>
</evidence>
<dbReference type="Proteomes" id="UP000619457">
    <property type="component" value="Unassembled WGS sequence"/>
</dbReference>
<dbReference type="AlphaFoldDB" id="A0A918PTA7"/>
<reference evidence="7" key="2">
    <citation type="submission" date="2020-09" db="EMBL/GenBank/DDBJ databases">
        <authorList>
            <person name="Sun Q."/>
            <person name="Kim S."/>
        </authorList>
    </citation>
    <scope>NUCLEOTIDE SEQUENCE</scope>
    <source>
        <strain evidence="7">KCTC 12368</strain>
    </source>
</reference>
<protein>
    <recommendedName>
        <fullName evidence="9">Lysylphosphatidylglycerol synthase TM region</fullName>
    </recommendedName>
</protein>
<evidence type="ECO:0000256" key="1">
    <source>
        <dbReference type="ARBA" id="ARBA00004651"/>
    </source>
</evidence>
<feature type="transmembrane region" description="Helical" evidence="6">
    <location>
        <begin position="156"/>
        <end position="177"/>
    </location>
</feature>
<feature type="transmembrane region" description="Helical" evidence="6">
    <location>
        <begin position="217"/>
        <end position="238"/>
    </location>
</feature>
<dbReference type="PANTHER" id="PTHR40277">
    <property type="entry name" value="BLL5419 PROTEIN"/>
    <property type="match status" value="1"/>
</dbReference>
<feature type="transmembrane region" description="Helical" evidence="6">
    <location>
        <begin position="189"/>
        <end position="211"/>
    </location>
</feature>
<dbReference type="GO" id="GO:0005886">
    <property type="term" value="C:plasma membrane"/>
    <property type="evidence" value="ECO:0007669"/>
    <property type="project" value="UniProtKB-SubCell"/>
</dbReference>
<accession>A0A918PTA7</accession>
<evidence type="ECO:0000256" key="6">
    <source>
        <dbReference type="SAM" id="Phobius"/>
    </source>
</evidence>
<keyword evidence="5 6" id="KW-0472">Membrane</keyword>
<evidence type="ECO:0008006" key="9">
    <source>
        <dbReference type="Google" id="ProtNLM"/>
    </source>
</evidence>
<feature type="transmembrane region" description="Helical" evidence="6">
    <location>
        <begin position="40"/>
        <end position="57"/>
    </location>
</feature>
<evidence type="ECO:0000256" key="5">
    <source>
        <dbReference type="ARBA" id="ARBA00023136"/>
    </source>
</evidence>
<dbReference type="NCBIfam" id="TIGR00374">
    <property type="entry name" value="flippase-like domain"/>
    <property type="match status" value="2"/>
</dbReference>
<evidence type="ECO:0000313" key="8">
    <source>
        <dbReference type="Proteomes" id="UP000619457"/>
    </source>
</evidence>
<name>A0A918PTA7_9BACT</name>
<dbReference type="Pfam" id="PF03706">
    <property type="entry name" value="LPG_synthase_TM"/>
    <property type="match status" value="2"/>
</dbReference>
<dbReference type="EMBL" id="BMWX01000002">
    <property type="protein sequence ID" value="GGZ21965.1"/>
    <property type="molecule type" value="Genomic_DNA"/>
</dbReference>
<dbReference type="RefSeq" id="WP_018472106.1">
    <property type="nucleotide sequence ID" value="NZ_BMWX01000002.1"/>
</dbReference>
<keyword evidence="8" id="KW-1185">Reference proteome</keyword>
<comment type="subcellular location">
    <subcellularLocation>
        <location evidence="1">Cell membrane</location>
        <topology evidence="1">Multi-pass membrane protein</topology>
    </subcellularLocation>
</comment>
<evidence type="ECO:0000256" key="2">
    <source>
        <dbReference type="ARBA" id="ARBA00022475"/>
    </source>
</evidence>
<sequence>MNKKALKLALKLLLTGAAIYLVFRKIDLEETWSLVKKLQVPYLLAAIAFFALSKVISSLRLNCYFRDLGLQLVERQNLKLYWIGMFYNLFLPGGIGGDGYKVYWLKKRYAVKGKKLVAAALLDRLSGLAALVWLMLVLWFFVDLDWQPPSWLDPDWIAYLGLVAVPVAFWLMVRGWFPSFKTSFLKTAGLSLMVQGSQLVCAYFILLALSIHTQLIAYQFVFLVSSIVAVLPLTIGGVGARELVFILSHDYMGIDKNAAVAFSLLFFLISAAVSLVGAGLKMDDPSQK</sequence>
<feature type="transmembrane region" description="Helical" evidence="6">
    <location>
        <begin position="116"/>
        <end position="141"/>
    </location>
</feature>
<keyword evidence="2" id="KW-1003">Cell membrane</keyword>
<dbReference type="PANTHER" id="PTHR40277:SF1">
    <property type="entry name" value="BLL5419 PROTEIN"/>
    <property type="match status" value="1"/>
</dbReference>